<evidence type="ECO:0000313" key="2">
    <source>
        <dbReference type="EMBL" id="RMU27304.1"/>
    </source>
</evidence>
<organism evidence="2 3">
    <name type="scientific">Pseudomonas avellanae</name>
    <dbReference type="NCBI Taxonomy" id="46257"/>
    <lineage>
        <taxon>Bacteria</taxon>
        <taxon>Pseudomonadati</taxon>
        <taxon>Pseudomonadota</taxon>
        <taxon>Gammaproteobacteria</taxon>
        <taxon>Pseudomonadales</taxon>
        <taxon>Pseudomonadaceae</taxon>
        <taxon>Pseudomonas</taxon>
    </lineage>
</organism>
<proteinExistence type="predicted"/>
<evidence type="ECO:0000256" key="1">
    <source>
        <dbReference type="SAM" id="Phobius"/>
    </source>
</evidence>
<gene>
    <name evidence="2" type="ORF">ALP32_200285</name>
</gene>
<feature type="transmembrane region" description="Helical" evidence="1">
    <location>
        <begin position="40"/>
        <end position="61"/>
    </location>
</feature>
<dbReference type="AlphaFoldDB" id="A0A3M5T283"/>
<keyword evidence="1" id="KW-1133">Transmembrane helix</keyword>
<keyword evidence="1" id="KW-0472">Membrane</keyword>
<comment type="caution">
    <text evidence="2">The sequence shown here is derived from an EMBL/GenBank/DDBJ whole genome shotgun (WGS) entry which is preliminary data.</text>
</comment>
<dbReference type="Proteomes" id="UP000281514">
    <property type="component" value="Unassembled WGS sequence"/>
</dbReference>
<evidence type="ECO:0000313" key="3">
    <source>
        <dbReference type="Proteomes" id="UP000281514"/>
    </source>
</evidence>
<accession>A0A3M5T283</accession>
<reference evidence="2 3" key="1">
    <citation type="submission" date="2018-08" db="EMBL/GenBank/DDBJ databases">
        <title>Recombination of ecologically and evolutionarily significant loci maintains genetic cohesion in the Pseudomonas syringae species complex.</title>
        <authorList>
            <person name="Dillon M."/>
            <person name="Thakur S."/>
            <person name="Almeida R.N.D."/>
            <person name="Weir B.S."/>
            <person name="Guttman D.S."/>
        </authorList>
    </citation>
    <scope>NUCLEOTIDE SEQUENCE [LARGE SCALE GENOMIC DNA]</scope>
    <source>
        <strain evidence="2 3">ICMP 9749</strain>
    </source>
</reference>
<protein>
    <submittedName>
        <fullName evidence="2">Uncharacterized protein</fullName>
    </submittedName>
</protein>
<dbReference type="EMBL" id="RBTX01000574">
    <property type="protein sequence ID" value="RMU27304.1"/>
    <property type="molecule type" value="Genomic_DNA"/>
</dbReference>
<keyword evidence="1" id="KW-0812">Transmembrane</keyword>
<sequence length="78" mass="8306">MDSLESISATLAAKTAYIQSAIRVASVALRKNYPILQRQSAIGAGILCFAPLGMTVSAVLYQSGHSQVCGRQMRSLPH</sequence>
<name>A0A3M5T283_9PSED</name>